<protein>
    <recommendedName>
        <fullName evidence="4">ABC transporter permease</fullName>
    </recommendedName>
</protein>
<keyword evidence="1" id="KW-1133">Transmembrane helix</keyword>
<proteinExistence type="predicted"/>
<evidence type="ECO:0000256" key="1">
    <source>
        <dbReference type="SAM" id="Phobius"/>
    </source>
</evidence>
<feature type="transmembrane region" description="Helical" evidence="1">
    <location>
        <begin position="156"/>
        <end position="177"/>
    </location>
</feature>
<feature type="transmembrane region" description="Helical" evidence="1">
    <location>
        <begin position="197"/>
        <end position="217"/>
    </location>
</feature>
<comment type="caution">
    <text evidence="2">The sequence shown here is derived from an EMBL/GenBank/DDBJ whole genome shotgun (WGS) entry which is preliminary data.</text>
</comment>
<accession>A0ABV5IIQ1</accession>
<evidence type="ECO:0000313" key="3">
    <source>
        <dbReference type="Proteomes" id="UP001589647"/>
    </source>
</evidence>
<feature type="transmembrane region" description="Helical" evidence="1">
    <location>
        <begin position="122"/>
        <end position="144"/>
    </location>
</feature>
<dbReference type="Proteomes" id="UP001589647">
    <property type="component" value="Unassembled WGS sequence"/>
</dbReference>
<gene>
    <name evidence="2" type="ORF">ACFFV7_22240</name>
</gene>
<name>A0ABV5IIQ1_9ACTN</name>
<evidence type="ECO:0000313" key="2">
    <source>
        <dbReference type="EMBL" id="MFB9203928.1"/>
    </source>
</evidence>
<reference evidence="2 3" key="1">
    <citation type="submission" date="2024-09" db="EMBL/GenBank/DDBJ databases">
        <authorList>
            <person name="Sun Q."/>
            <person name="Mori K."/>
        </authorList>
    </citation>
    <scope>NUCLEOTIDE SEQUENCE [LARGE SCALE GENOMIC DNA]</scope>
    <source>
        <strain evidence="2 3">CCM 3426</strain>
    </source>
</reference>
<feature type="transmembrane region" description="Helical" evidence="1">
    <location>
        <begin position="86"/>
        <end position="110"/>
    </location>
</feature>
<sequence length="223" mass="23189">MIALAVFRLAAYVRSHRVHQALLLTLAMLAIVYGSRAPRGTEAAVLADGAVLIIPILAWATRSLLDTEPDQQREMSAITVGGRGKEVAAGLLASLAACGVLAALGLGWAVLLGLSERPGGDVLGAALVLHGLAVLAGTALGALTSRAVLRSPAVSIMSLLLGFLVMLLLSASPAYWLTVPVIVWMRAATAGDLLDQLPQLTAISLAWCLAGLALYAWRRRKVG</sequence>
<feature type="transmembrane region" description="Helical" evidence="1">
    <location>
        <begin position="44"/>
        <end position="65"/>
    </location>
</feature>
<keyword evidence="3" id="KW-1185">Reference proteome</keyword>
<dbReference type="RefSeq" id="WP_189648806.1">
    <property type="nucleotide sequence ID" value="NZ_BMRC01000008.1"/>
</dbReference>
<organism evidence="2 3">
    <name type="scientific">Nonomuraea spiralis</name>
    <dbReference type="NCBI Taxonomy" id="46182"/>
    <lineage>
        <taxon>Bacteria</taxon>
        <taxon>Bacillati</taxon>
        <taxon>Actinomycetota</taxon>
        <taxon>Actinomycetes</taxon>
        <taxon>Streptosporangiales</taxon>
        <taxon>Streptosporangiaceae</taxon>
        <taxon>Nonomuraea</taxon>
    </lineage>
</organism>
<keyword evidence="1" id="KW-0812">Transmembrane</keyword>
<keyword evidence="1" id="KW-0472">Membrane</keyword>
<dbReference type="EMBL" id="JBHMEI010000016">
    <property type="protein sequence ID" value="MFB9203928.1"/>
    <property type="molecule type" value="Genomic_DNA"/>
</dbReference>
<evidence type="ECO:0008006" key="4">
    <source>
        <dbReference type="Google" id="ProtNLM"/>
    </source>
</evidence>